<sequence>MKFTYTEHLGFDENNQPITNEYKFLRTINTEKIFKDETGDEFNAQLGEVVSRLASFEQDPTDPEKASEITSLQFIETRHDVLKFLYAQTVDGVLVQNEDTRKEYEELDLPEGVLFNQFLAKLTGQK</sequence>
<dbReference type="Proteomes" id="UP000202085">
    <property type="component" value="Segment"/>
</dbReference>
<dbReference type="EMBL" id="KC013025">
    <property type="protein sequence ID" value="AFY98352.1"/>
    <property type="molecule type" value="Genomic_DNA"/>
</dbReference>
<proteinExistence type="predicted"/>
<dbReference type="RefSeq" id="YP_009044743.1">
    <property type="nucleotide sequence ID" value="NC_024385.1"/>
</dbReference>
<dbReference type="OrthoDB" id="13734at10239"/>
<keyword evidence="2" id="KW-1185">Reference proteome</keyword>
<protein>
    <submittedName>
        <fullName evidence="1">Uncharacterized protein</fullName>
    </submittedName>
</protein>
<evidence type="ECO:0000313" key="1">
    <source>
        <dbReference type="EMBL" id="AFY98352.1"/>
    </source>
</evidence>
<dbReference type="GeneID" id="19735855"/>
<name>A0A059PAH2_9CAUD</name>
<reference evidence="1 2" key="1">
    <citation type="journal article" date="2014" name="Int. J. Food Microbiol.">
        <title>Sequence and comparative analysis of Leuconostoc dairy bacteriophages.</title>
        <authorList>
            <person name="Kot W."/>
            <person name="Hansen L.H."/>
            <person name="Neve H."/>
            <person name="Hammer K."/>
            <person name="Jacobsen S."/>
            <person name="Pedersen P.D."/>
            <person name="Sorensen S.J."/>
            <person name="Heller K.J."/>
            <person name="Vogensen F.K."/>
        </authorList>
    </citation>
    <scope>NUCLEOTIDE SEQUENCE [LARGE SCALE GENOMIC DNA]</scope>
</reference>
<accession>A0A059PAH2</accession>
<evidence type="ECO:0000313" key="2">
    <source>
        <dbReference type="Proteomes" id="UP000202085"/>
    </source>
</evidence>
<dbReference type="KEGG" id="vg:19735855"/>
<gene>
    <name evidence="1" type="ORF">phiLN12_024</name>
</gene>
<organism evidence="1 2">
    <name type="scientific">Leuconostoc phage phiLN12</name>
    <dbReference type="NCBI Taxonomy" id="1262517"/>
    <lineage>
        <taxon>Viruses</taxon>
        <taxon>Duplodnaviria</taxon>
        <taxon>Heunggongvirae</taxon>
        <taxon>Uroviricota</taxon>
        <taxon>Caudoviricetes</taxon>
        <taxon>Mccleskeyvirinae</taxon>
        <taxon>Limdunavirus</taxon>
        <taxon>Limdunavirus LN12</taxon>
    </lineage>
</organism>